<reference evidence="2 3" key="1">
    <citation type="submission" date="2007-07" db="EMBL/GenBank/DDBJ databases">
        <title>Annotation of Clostridium perfringens E str. JGS1987.</title>
        <authorList>
            <person name="Paulsen I."/>
            <person name="Sebastian Y."/>
        </authorList>
    </citation>
    <scope>NUCLEOTIDE SEQUENCE [LARGE SCALE GENOMIC DNA]</scope>
    <source>
        <strain evidence="3">E str. JGS1987</strain>
    </source>
</reference>
<feature type="transmembrane region" description="Helical" evidence="1">
    <location>
        <begin position="62"/>
        <end position="83"/>
    </location>
</feature>
<dbReference type="Pfam" id="PF06182">
    <property type="entry name" value="ABC2_membrane_6"/>
    <property type="match status" value="1"/>
</dbReference>
<proteinExistence type="predicted"/>
<feature type="transmembrane region" description="Helical" evidence="1">
    <location>
        <begin position="200"/>
        <end position="221"/>
    </location>
</feature>
<dbReference type="AlphaFoldDB" id="B1BUL8"/>
<dbReference type="Proteomes" id="UP000005337">
    <property type="component" value="Unassembled WGS sequence"/>
</dbReference>
<feature type="transmembrane region" description="Helical" evidence="1">
    <location>
        <begin position="233"/>
        <end position="252"/>
    </location>
</feature>
<comment type="caution">
    <text evidence="2">The sequence shown here is derived from an EMBL/GenBank/DDBJ whole genome shotgun (WGS) entry which is preliminary data.</text>
</comment>
<evidence type="ECO:0000256" key="1">
    <source>
        <dbReference type="SAM" id="Phobius"/>
    </source>
</evidence>
<evidence type="ECO:0000313" key="2">
    <source>
        <dbReference type="EMBL" id="EDT14577.1"/>
    </source>
</evidence>
<feature type="transmembrane region" description="Helical" evidence="1">
    <location>
        <begin position="29"/>
        <end position="50"/>
    </location>
</feature>
<name>B1BUL8_CLOPF</name>
<feature type="transmembrane region" description="Helical" evidence="1">
    <location>
        <begin position="149"/>
        <end position="179"/>
    </location>
</feature>
<evidence type="ECO:0000313" key="3">
    <source>
        <dbReference type="Proteomes" id="UP000005337"/>
    </source>
</evidence>
<dbReference type="RefSeq" id="WP_003464378.1">
    <property type="nucleotide sequence ID" value="NZ_ABDW01000020.1"/>
</dbReference>
<dbReference type="PANTHER" id="PTHR36833:SF1">
    <property type="entry name" value="INTEGRAL MEMBRANE TRANSPORT PROTEIN"/>
    <property type="match status" value="1"/>
</dbReference>
<feature type="transmembrane region" description="Helical" evidence="1">
    <location>
        <begin position="118"/>
        <end position="137"/>
    </location>
</feature>
<dbReference type="PANTHER" id="PTHR36833">
    <property type="entry name" value="SLR0610 PROTEIN-RELATED"/>
    <property type="match status" value="1"/>
</dbReference>
<organism evidence="2 3">
    <name type="scientific">Clostridium perfringens E str. JGS1987</name>
    <dbReference type="NCBI Taxonomy" id="451755"/>
    <lineage>
        <taxon>Bacteria</taxon>
        <taxon>Bacillati</taxon>
        <taxon>Bacillota</taxon>
        <taxon>Clostridia</taxon>
        <taxon>Eubacteriales</taxon>
        <taxon>Clostridiaceae</taxon>
        <taxon>Clostridium</taxon>
    </lineage>
</organism>
<keyword evidence="1" id="KW-0812">Transmembrane</keyword>
<keyword evidence="1" id="KW-1133">Transmembrane helix</keyword>
<dbReference type="InterPro" id="IPR010390">
    <property type="entry name" value="ABC-2_transporter-like"/>
</dbReference>
<accession>B1BUL8</accession>
<gene>
    <name evidence="2" type="ORF">AC3_A0426</name>
</gene>
<keyword evidence="1" id="KW-0472">Membrane</keyword>
<sequence length="264" mass="30552">MEKYKRLIQLFMHNSKIEILRNMQYNVDFILYSFISLFYTGIGPVVQLIIFKNTKGYPGWNIESIILFQGMVILIFGINKLIFHRVRSNINYIFKTGSFDQILLKPYPPIAVILSNGFYLESITSIIAGFIIINYSLVKLNINFSIYHILIFLVTIVCGLLLTASINILYATFTLHLINTEKFSEIIDTLLSFKEFPLQIFPRAIQLLFTTIFPIAIFAYIPTQVLLDRMDFSLLLAIGFSIIAFIISLRIWNKYMYKYVSLGG</sequence>
<protein>
    <submittedName>
        <fullName evidence="2">Permease component</fullName>
    </submittedName>
</protein>
<dbReference type="EMBL" id="ABDW01000020">
    <property type="protein sequence ID" value="EDT14577.1"/>
    <property type="molecule type" value="Genomic_DNA"/>
</dbReference>